<dbReference type="RefSeq" id="XP_003099170.2">
    <property type="nucleotide sequence ID" value="XM_003099122.2"/>
</dbReference>
<dbReference type="HOGENOM" id="CLU_044397_1_0_1"/>
<evidence type="ECO:0000313" key="1">
    <source>
        <dbReference type="EMBL" id="EFP11596.1"/>
    </source>
</evidence>
<reference evidence="1" key="1">
    <citation type="submission" date="2007-07" db="EMBL/GenBank/DDBJ databases">
        <title>PCAP assembly of the Caenorhabditis remanei genome.</title>
        <authorList>
            <consortium name="The Caenorhabditis remanei Sequencing Consortium"/>
            <person name="Wilson R.K."/>
        </authorList>
    </citation>
    <scope>NUCLEOTIDE SEQUENCE [LARGE SCALE GENOMIC DNA]</scope>
    <source>
        <strain evidence="1">PB4641</strain>
    </source>
</reference>
<dbReference type="GeneID" id="9802505"/>
<dbReference type="AlphaFoldDB" id="E3MXB3"/>
<evidence type="ECO:0000313" key="2">
    <source>
        <dbReference type="Proteomes" id="UP000008281"/>
    </source>
</evidence>
<protein>
    <submittedName>
        <fullName evidence="1">Uncharacterized protein</fullName>
    </submittedName>
</protein>
<accession>E3MXB3</accession>
<organism evidence="2">
    <name type="scientific">Caenorhabditis remanei</name>
    <name type="common">Caenorhabditis vulgaris</name>
    <dbReference type="NCBI Taxonomy" id="31234"/>
    <lineage>
        <taxon>Eukaryota</taxon>
        <taxon>Metazoa</taxon>
        <taxon>Ecdysozoa</taxon>
        <taxon>Nematoda</taxon>
        <taxon>Chromadorea</taxon>
        <taxon>Rhabditida</taxon>
        <taxon>Rhabditina</taxon>
        <taxon>Rhabditomorpha</taxon>
        <taxon>Rhabditoidea</taxon>
        <taxon>Rhabditidae</taxon>
        <taxon>Peloderinae</taxon>
        <taxon>Caenorhabditis</taxon>
    </lineage>
</organism>
<dbReference type="EMBL" id="DS268491">
    <property type="protein sequence ID" value="EFP11596.1"/>
    <property type="molecule type" value="Genomic_DNA"/>
</dbReference>
<dbReference type="Proteomes" id="UP000008281">
    <property type="component" value="Unassembled WGS sequence"/>
</dbReference>
<sequence length="395" mass="45618">MSSWLPSFLHKKETKFPLPELPDRPMKNVLQLMEDMEIIKLSTLSKKMSKSVGKCDFKPLSYQVDVLDRDPDVFTFFNERWISNVGLESRQLAIPDPAHIIQLIQTAFPDSQFLITMVISKTDSLNFKIREILLTDEVKKYCTKIIVHGGALTVNELDLFINLRGLKRELVFDKTEFPLEYNHFNAFTGTNVIYEDARWIKISDLCGLESSTESLNLGRNLFYSKHYNELFKFHVNGDRDICTNIQIDCVESALNFEKMFEGIATLKVEKAGKTEVTMIHTNNITRKRPVMGISFKNTSKKTQICIQTYSINTEGNELQTKCYNILQKLNKKTDLEVELKQIETIEYALRGQEEVLKPIQAKKTKITKELKNVREELWEHAVYSVDGNARISPLD</sequence>
<keyword evidence="2" id="KW-1185">Reference proteome</keyword>
<name>E3MXB3_CAERE</name>
<dbReference type="KEGG" id="crq:GCK72_003758"/>
<dbReference type="InterPro" id="IPR001810">
    <property type="entry name" value="F-box_dom"/>
</dbReference>
<proteinExistence type="predicted"/>
<gene>
    <name evidence="1" type="ORF">CRE_28875</name>
</gene>
<dbReference type="CTD" id="9802505"/>
<dbReference type="PROSITE" id="PS50181">
    <property type="entry name" value="FBOX"/>
    <property type="match status" value="1"/>
</dbReference>
<dbReference type="Pfam" id="PF00646">
    <property type="entry name" value="F-box"/>
    <property type="match status" value="1"/>
</dbReference>